<reference evidence="1 2" key="1">
    <citation type="submission" date="2019-11" db="EMBL/GenBank/DDBJ databases">
        <authorList>
            <person name="Shneider M.M."/>
            <person name="Evseev P.V."/>
            <person name="Timoshina O.Y."/>
            <person name="Mikhailova Y.V."/>
            <person name="Shelenkov A.A."/>
            <person name="Yanushevich Y."/>
            <person name="Shagin Y.A."/>
            <person name="Popova A.V."/>
            <person name="Miroshnikov K.A."/>
        </authorList>
    </citation>
    <scope>NUCLEOTIDE SEQUENCE [LARGE SCALE GENOMIC DNA]</scope>
</reference>
<name>A0A650EW17_9CAUD</name>
<accession>A0A650EW17</accession>
<dbReference type="Proteomes" id="UP000424209">
    <property type="component" value="Segment"/>
</dbReference>
<evidence type="ECO:0000313" key="2">
    <source>
        <dbReference type="Proteomes" id="UP000424209"/>
    </source>
</evidence>
<keyword evidence="2" id="KW-1185">Reference proteome</keyword>
<sequence length="70" mass="7943">MFVLTINGIEYQYHTHVKLVKALGGLQAIKAKLETPLLFGEKYYLQNVVKVADKFTELLDEQFGNLEDGV</sequence>
<protein>
    <submittedName>
        <fullName evidence="1">Uncharacterized protein</fullName>
    </submittedName>
</protein>
<proteinExistence type="predicted"/>
<organism evidence="1 2">
    <name type="scientific">Acinetobacter phage vB_AbaM_Konradin</name>
    <dbReference type="NCBI Taxonomy" id="2666257"/>
    <lineage>
        <taxon>Viruses</taxon>
        <taxon>Duplodnaviria</taxon>
        <taxon>Heunggongvirae</taxon>
        <taxon>Uroviricota</taxon>
        <taxon>Caudoviricetes</taxon>
        <taxon>Pantevenvirales</taxon>
        <taxon>Straboviridae</taxon>
        <taxon>Twarogvirinae</taxon>
        <taxon>Lazarusvirus</taxon>
        <taxon>Lazarusvirus kronadin</taxon>
    </lineage>
</organism>
<evidence type="ECO:0000313" key="1">
    <source>
        <dbReference type="EMBL" id="QGT53795.1"/>
    </source>
</evidence>
<dbReference type="EMBL" id="MN648195">
    <property type="protein sequence ID" value="QGT53795.1"/>
    <property type="molecule type" value="Genomic_DNA"/>
</dbReference>
<gene>
    <name evidence="1" type="ORF">Konradin_032</name>
</gene>